<dbReference type="Proteomes" id="UP000234240">
    <property type="component" value="Unassembled WGS sequence"/>
</dbReference>
<dbReference type="AlphaFoldDB" id="A0A2N5DU41"/>
<dbReference type="EMBL" id="PJZF01000036">
    <property type="protein sequence ID" value="PLR30293.1"/>
    <property type="molecule type" value="Genomic_DNA"/>
</dbReference>
<name>A0A2N5DU41_9GAMM</name>
<protein>
    <submittedName>
        <fullName evidence="1">LydA</fullName>
    </submittedName>
</protein>
<gene>
    <name evidence="1" type="ORF">CYR55_22305</name>
</gene>
<proteinExistence type="predicted"/>
<organism evidence="1 2">
    <name type="scientific">Chimaeribacter californicus</name>
    <dbReference type="NCBI Taxonomy" id="2060067"/>
    <lineage>
        <taxon>Bacteria</taxon>
        <taxon>Pseudomonadati</taxon>
        <taxon>Pseudomonadota</taxon>
        <taxon>Gammaproteobacteria</taxon>
        <taxon>Enterobacterales</taxon>
        <taxon>Yersiniaceae</taxon>
        <taxon>Chimaeribacter</taxon>
    </lineage>
</organism>
<comment type="caution">
    <text evidence="1">The sequence shown here is derived from an EMBL/GenBank/DDBJ whole genome shotgun (WGS) entry which is preliminary data.</text>
</comment>
<sequence>MTAGLMAYYIGRHQQFDESIIYFSVLLSSNNGNEVIHIAKRLNSEAIGKVLTQLFSKGGK</sequence>
<accession>A0A2N5DU41</accession>
<reference evidence="1 2" key="1">
    <citation type="submission" date="2017-12" db="EMBL/GenBank/DDBJ databases">
        <title>Characterization of six clinical isolates of Enterochimera gen. nov., a novel genus of the Yersiniaciae family and the three species Enterochimera arupensis sp. nov., Enterochimera coloradensis sp. nov, and Enterochimera californica sp. nov.</title>
        <authorList>
            <person name="Rossi A."/>
            <person name="Fisher M."/>
        </authorList>
    </citation>
    <scope>NUCLEOTIDE SEQUENCE [LARGE SCALE GENOMIC DNA]</scope>
    <source>
        <strain evidence="2">2015-Iso6</strain>
    </source>
</reference>
<evidence type="ECO:0000313" key="2">
    <source>
        <dbReference type="Proteomes" id="UP000234240"/>
    </source>
</evidence>
<evidence type="ECO:0000313" key="1">
    <source>
        <dbReference type="EMBL" id="PLR30293.1"/>
    </source>
</evidence>
<keyword evidence="2" id="KW-1185">Reference proteome</keyword>
<dbReference type="OrthoDB" id="6444936at2"/>